<dbReference type="SUPFAM" id="SSF49584">
    <property type="entry name" value="Periplasmic chaperone C-domain"/>
    <property type="match status" value="1"/>
</dbReference>
<feature type="domain" description="Pili assembly chaperone N-terminal" evidence="7">
    <location>
        <begin position="4"/>
        <end position="58"/>
    </location>
</feature>
<organism evidence="8 9">
    <name type="scientific">Nosema bombycis (strain CQ1 / CVCC 102059)</name>
    <name type="common">Microsporidian parasite</name>
    <name type="synonym">Pebrine of silkworm</name>
    <dbReference type="NCBI Taxonomy" id="578461"/>
    <lineage>
        <taxon>Eukaryota</taxon>
        <taxon>Fungi</taxon>
        <taxon>Fungi incertae sedis</taxon>
        <taxon>Microsporidia</taxon>
        <taxon>Nosematidae</taxon>
        <taxon>Nosema</taxon>
    </lineage>
</organism>
<feature type="non-terminal residue" evidence="8">
    <location>
        <position position="295"/>
    </location>
</feature>
<dbReference type="PRINTS" id="PR00969">
    <property type="entry name" value="CHAPERONPILI"/>
</dbReference>
<evidence type="ECO:0000313" key="9">
    <source>
        <dbReference type="Proteomes" id="UP000016927"/>
    </source>
</evidence>
<evidence type="ECO:0000259" key="7">
    <source>
        <dbReference type="Pfam" id="PF00345"/>
    </source>
</evidence>
<dbReference type="Proteomes" id="UP000016927">
    <property type="component" value="Unassembled WGS sequence"/>
</dbReference>
<keyword evidence="3" id="KW-1029">Fimbrium biogenesis</keyword>
<evidence type="ECO:0000256" key="4">
    <source>
        <dbReference type="ARBA" id="ARBA00022729"/>
    </source>
</evidence>
<evidence type="ECO:0000256" key="1">
    <source>
        <dbReference type="ARBA" id="ARBA00004418"/>
    </source>
</evidence>
<sequence>MLKSVEIWMVNNNLPSDRESLYYLYEKAIPSLDKNTEHKGLSIATGNRIKLIFRPSDLKSNVNDAPDTLFFKRTGHDILVENLSPYYITAIKVHLSDVNLEDSNDCAKIHRDFADIYSAEDLRSMVASMATVTCEKSPVYVAIQGSPTSVFSVADTVFKYKDVSESYGIGALINTVSVIVKGKGQAPGAKVFDIYVADEEMKPGEGWKGFHIISARAESVDTDWTPANCALDVPSIINLPDAAPGKEVSAGLQVKIKCDKQPNSYLSYQISPQSSSYDLVNGVLYNENDIKIRSE</sequence>
<dbReference type="InterPro" id="IPR013783">
    <property type="entry name" value="Ig-like_fold"/>
</dbReference>
<evidence type="ECO:0000256" key="5">
    <source>
        <dbReference type="ARBA" id="ARBA00022764"/>
    </source>
</evidence>
<dbReference type="InterPro" id="IPR050643">
    <property type="entry name" value="Periplasmic_pilus_chap"/>
</dbReference>
<dbReference type="AlphaFoldDB" id="R0M2J1"/>
<keyword evidence="5" id="KW-0574">Periplasm</keyword>
<proteinExistence type="inferred from homology"/>
<dbReference type="PANTHER" id="PTHR30251:SF11">
    <property type="entry name" value="CHAPERONE PROTEIN FIMC-RELATED"/>
    <property type="match status" value="1"/>
</dbReference>
<dbReference type="OrthoDB" id="10266994at2759"/>
<evidence type="ECO:0000313" key="8">
    <source>
        <dbReference type="EMBL" id="EOB12254.1"/>
    </source>
</evidence>
<reference evidence="8 9" key="1">
    <citation type="journal article" date="2013" name="BMC Genomics">
        <title>Comparative genomics of parasitic silkworm microsporidia reveal an association between genome expansion and host adaptation.</title>
        <authorList>
            <person name="Pan G."/>
            <person name="Xu J."/>
            <person name="Li T."/>
            <person name="Xia Q."/>
            <person name="Liu S.L."/>
            <person name="Zhang G."/>
            <person name="Li S."/>
            <person name="Li C."/>
            <person name="Liu H."/>
            <person name="Yang L."/>
            <person name="Liu T."/>
            <person name="Zhang X."/>
            <person name="Wu Z."/>
            <person name="Fan W."/>
            <person name="Dang X."/>
            <person name="Xiang H."/>
            <person name="Tao M."/>
            <person name="Li Y."/>
            <person name="Hu J."/>
            <person name="Li Z."/>
            <person name="Lin L."/>
            <person name="Luo J."/>
            <person name="Geng L."/>
            <person name="Wang L."/>
            <person name="Long M."/>
            <person name="Wan Y."/>
            <person name="He N."/>
            <person name="Zhang Z."/>
            <person name="Lu C."/>
            <person name="Keeling P.J."/>
            <person name="Wang J."/>
            <person name="Xiang Z."/>
            <person name="Zhou Z."/>
        </authorList>
    </citation>
    <scope>NUCLEOTIDE SEQUENCE [LARGE SCALE GENOMIC DNA]</scope>
    <source>
        <strain evidence="9">CQ1 / CVCC 102059</strain>
    </source>
</reference>
<dbReference type="InterPro" id="IPR016147">
    <property type="entry name" value="Pili_assmbl_chaperone_N"/>
</dbReference>
<keyword evidence="6" id="KW-0143">Chaperone</keyword>
<comment type="subcellular location">
    <subcellularLocation>
        <location evidence="1">Periplasm</location>
    </subcellularLocation>
</comment>
<accession>R0M2J1</accession>
<dbReference type="Gene3D" id="2.60.40.10">
    <property type="entry name" value="Immunoglobulins"/>
    <property type="match status" value="1"/>
</dbReference>
<evidence type="ECO:0000256" key="2">
    <source>
        <dbReference type="ARBA" id="ARBA00007399"/>
    </source>
</evidence>
<gene>
    <name evidence="8" type="primary">FIMC</name>
    <name evidence="8" type="ORF">NBO_488g0006</name>
</gene>
<comment type="similarity">
    <text evidence="2">Belongs to the periplasmic pilus chaperone family.</text>
</comment>
<dbReference type="PANTHER" id="PTHR30251">
    <property type="entry name" value="PILUS ASSEMBLY CHAPERONE"/>
    <property type="match status" value="1"/>
</dbReference>
<dbReference type="GO" id="GO:0042597">
    <property type="term" value="C:periplasmic space"/>
    <property type="evidence" value="ECO:0007669"/>
    <property type="project" value="UniProtKB-SubCell"/>
</dbReference>
<dbReference type="InterPro" id="IPR008962">
    <property type="entry name" value="PapD-like_sf"/>
</dbReference>
<dbReference type="GO" id="GO:0071555">
    <property type="term" value="P:cell wall organization"/>
    <property type="evidence" value="ECO:0007669"/>
    <property type="project" value="InterPro"/>
</dbReference>
<dbReference type="EMBL" id="KB909396">
    <property type="protein sequence ID" value="EOB12254.1"/>
    <property type="molecule type" value="Genomic_DNA"/>
</dbReference>
<evidence type="ECO:0000256" key="6">
    <source>
        <dbReference type="ARBA" id="ARBA00023186"/>
    </source>
</evidence>
<dbReference type="HOGENOM" id="CLU_943634_0_0_1"/>
<dbReference type="InterPro" id="IPR036316">
    <property type="entry name" value="Pili_assmbl_chap_C_dom_sf"/>
</dbReference>
<name>R0M2J1_NOSB1</name>
<dbReference type="SUPFAM" id="SSF49354">
    <property type="entry name" value="PapD-like"/>
    <property type="match status" value="1"/>
</dbReference>
<dbReference type="STRING" id="578461.R0M2J1"/>
<evidence type="ECO:0000256" key="3">
    <source>
        <dbReference type="ARBA" id="ARBA00022558"/>
    </source>
</evidence>
<keyword evidence="9" id="KW-1185">Reference proteome</keyword>
<dbReference type="InterPro" id="IPR001829">
    <property type="entry name" value="Pili_assmbl_chaperone_bac"/>
</dbReference>
<dbReference type="VEuPathDB" id="MicrosporidiaDB:NBO_488g0006"/>
<protein>
    <submittedName>
        <fullName evidence="8">Chaperone protein fimC</fullName>
    </submittedName>
</protein>
<keyword evidence="4" id="KW-0732">Signal</keyword>
<dbReference type="Pfam" id="PF00345">
    <property type="entry name" value="PapD_N"/>
    <property type="match status" value="1"/>
</dbReference>